<organism evidence="1">
    <name type="scientific">uncultured spirochete</name>
    <dbReference type="NCBI Taxonomy" id="156406"/>
    <lineage>
        <taxon>Bacteria</taxon>
        <taxon>Pseudomonadati</taxon>
        <taxon>Spirochaetota</taxon>
        <taxon>Spirochaetia</taxon>
        <taxon>Spirochaetales</taxon>
        <taxon>environmental samples</taxon>
    </lineage>
</organism>
<dbReference type="Pfam" id="PF04343">
    <property type="entry name" value="DUF488"/>
    <property type="match status" value="1"/>
</dbReference>
<sequence>MISNSSQPPTFKRQKFLLAFIKSAGGTLSYMDFQKLLFLYLQRTNDSCYEFVPYLYGCYSFQAARDIDTLGAMGWLDKKDESIRLLDSRVSSGSDDFFLESFHDEYRNIRGNALVRQVYREFPYFAINSKIAGELMDGDELAIIKQKKTDLKKNEAVIFTIGYEGLSLEKYLNILIQNDVRVLCDVRNNPISRKFGFSKDMLSHAVTKIGIDYVHYPELGIASGKRKHLSAEADYASLFEEYARQLPAKKSFVDVLFSIYMDKKRIALTCFEHDPAHCHRHVLSDYLATKYHVKVAHL</sequence>
<dbReference type="AlphaFoldDB" id="A0A3P3XP85"/>
<protein>
    <recommendedName>
        <fullName evidence="2">DUF488 domain-containing protein</fullName>
    </recommendedName>
</protein>
<name>A0A3P3XP85_9SPIR</name>
<dbReference type="PANTHER" id="PTHR39337:SF1">
    <property type="entry name" value="BLR5642 PROTEIN"/>
    <property type="match status" value="1"/>
</dbReference>
<dbReference type="InterPro" id="IPR007438">
    <property type="entry name" value="DUF488"/>
</dbReference>
<reference evidence="1" key="1">
    <citation type="submission" date="2017-02" db="EMBL/GenBank/DDBJ databases">
        <authorList>
            <person name="Regsiter A."/>
            <person name="William W."/>
        </authorList>
    </citation>
    <scope>NUCLEOTIDE SEQUENCE</scope>
    <source>
        <strain evidence="1">BdmA 4</strain>
    </source>
</reference>
<dbReference type="EMBL" id="FWDO01000004">
    <property type="protein sequence ID" value="SLM18101.1"/>
    <property type="molecule type" value="Genomic_DNA"/>
</dbReference>
<evidence type="ECO:0008006" key="2">
    <source>
        <dbReference type="Google" id="ProtNLM"/>
    </source>
</evidence>
<dbReference type="PANTHER" id="PTHR39337">
    <property type="entry name" value="BLR5642 PROTEIN"/>
    <property type="match status" value="1"/>
</dbReference>
<proteinExistence type="predicted"/>
<accession>A0A3P3XP85</accession>
<evidence type="ECO:0000313" key="1">
    <source>
        <dbReference type="EMBL" id="SLM18101.1"/>
    </source>
</evidence>
<gene>
    <name evidence="1" type="ORF">SPIRO4BDMA_40673</name>
</gene>